<reference evidence="1 2" key="2">
    <citation type="journal article" date="2022" name="Mol. Ecol. Resour.">
        <title>The genomes of chicory, endive, great burdock and yacon provide insights into Asteraceae paleo-polyploidization history and plant inulin production.</title>
        <authorList>
            <person name="Fan W."/>
            <person name="Wang S."/>
            <person name="Wang H."/>
            <person name="Wang A."/>
            <person name="Jiang F."/>
            <person name="Liu H."/>
            <person name="Zhao H."/>
            <person name="Xu D."/>
            <person name="Zhang Y."/>
        </authorList>
    </citation>
    <scope>NUCLEOTIDE SEQUENCE [LARGE SCALE GENOMIC DNA]</scope>
    <source>
        <strain evidence="2">cv. Niubang</strain>
    </source>
</reference>
<organism evidence="1 2">
    <name type="scientific">Arctium lappa</name>
    <name type="common">Greater burdock</name>
    <name type="synonym">Lappa major</name>
    <dbReference type="NCBI Taxonomy" id="4217"/>
    <lineage>
        <taxon>Eukaryota</taxon>
        <taxon>Viridiplantae</taxon>
        <taxon>Streptophyta</taxon>
        <taxon>Embryophyta</taxon>
        <taxon>Tracheophyta</taxon>
        <taxon>Spermatophyta</taxon>
        <taxon>Magnoliopsida</taxon>
        <taxon>eudicotyledons</taxon>
        <taxon>Gunneridae</taxon>
        <taxon>Pentapetalae</taxon>
        <taxon>asterids</taxon>
        <taxon>campanulids</taxon>
        <taxon>Asterales</taxon>
        <taxon>Asteraceae</taxon>
        <taxon>Carduoideae</taxon>
        <taxon>Cardueae</taxon>
        <taxon>Arctiinae</taxon>
        <taxon>Arctium</taxon>
    </lineage>
</organism>
<sequence>MPWALSHVIVARCPQPTFPLFHARPTHSSSSTNDSAIPLSDFPATSHQRQHRNTEVSHSSVLSSIDSLTGGIIARSRSKSVSHHSPPSIHSSFLQDSLLFFRLIHIPLHRFTSSVLQVSSKVTSHNSEHFCSSVLHICSSGFIDNSKSSLLC</sequence>
<comment type="caution">
    <text evidence="1">The sequence shown here is derived from an EMBL/GenBank/DDBJ whole genome shotgun (WGS) entry which is preliminary data.</text>
</comment>
<evidence type="ECO:0000313" key="2">
    <source>
        <dbReference type="Proteomes" id="UP001055879"/>
    </source>
</evidence>
<proteinExistence type="predicted"/>
<keyword evidence="2" id="KW-1185">Reference proteome</keyword>
<accession>A0ACB8Y945</accession>
<reference evidence="2" key="1">
    <citation type="journal article" date="2022" name="Mol. Ecol. Resour.">
        <title>The genomes of chicory, endive, great burdock and yacon provide insights into Asteraceae palaeo-polyploidization history and plant inulin production.</title>
        <authorList>
            <person name="Fan W."/>
            <person name="Wang S."/>
            <person name="Wang H."/>
            <person name="Wang A."/>
            <person name="Jiang F."/>
            <person name="Liu H."/>
            <person name="Zhao H."/>
            <person name="Xu D."/>
            <person name="Zhang Y."/>
        </authorList>
    </citation>
    <scope>NUCLEOTIDE SEQUENCE [LARGE SCALE GENOMIC DNA]</scope>
    <source>
        <strain evidence="2">cv. Niubang</strain>
    </source>
</reference>
<dbReference type="Proteomes" id="UP001055879">
    <property type="component" value="Linkage Group LG13"/>
</dbReference>
<evidence type="ECO:0000313" key="1">
    <source>
        <dbReference type="EMBL" id="KAI3681603.1"/>
    </source>
</evidence>
<protein>
    <submittedName>
        <fullName evidence="1">Uncharacterized protein</fullName>
    </submittedName>
</protein>
<dbReference type="EMBL" id="CM042059">
    <property type="protein sequence ID" value="KAI3681603.1"/>
    <property type="molecule type" value="Genomic_DNA"/>
</dbReference>
<name>A0ACB8Y945_ARCLA</name>
<gene>
    <name evidence="1" type="ORF">L6452_36403</name>
</gene>